<evidence type="ECO:0000256" key="1">
    <source>
        <dbReference type="SAM" id="MobiDB-lite"/>
    </source>
</evidence>
<dbReference type="EMBL" id="CP011801">
    <property type="protein sequence ID" value="ALA59211.1"/>
    <property type="molecule type" value="Genomic_DNA"/>
</dbReference>
<dbReference type="PANTHER" id="PTHR34606">
    <property type="entry name" value="BON DOMAIN-CONTAINING PROTEIN"/>
    <property type="match status" value="1"/>
</dbReference>
<dbReference type="PANTHER" id="PTHR34606:SF15">
    <property type="entry name" value="BON DOMAIN-CONTAINING PROTEIN"/>
    <property type="match status" value="1"/>
</dbReference>
<dbReference type="STRING" id="42253.NITMOv2_2802"/>
<dbReference type="SMART" id="SM00749">
    <property type="entry name" value="BON"/>
    <property type="match status" value="2"/>
</dbReference>
<keyword evidence="2" id="KW-0732">Signal</keyword>
<accession>A0A0K2GE30</accession>
<name>A0A0K2GE30_NITMO</name>
<dbReference type="RefSeq" id="WP_053380272.1">
    <property type="nucleotide sequence ID" value="NZ_CP011801.1"/>
</dbReference>
<sequence>MLGWLIGGMLVVCLSTGASAAENGERQDRSQKEPAAAPDSKKKTEHEGKPAEAPAPKPPSDEKSQKTEPPPQKQEPKPDETGKKPVTSMPLTIKLAMMADPVLFPFEIEVEMDGPKAVLSGAVSSEDEKARAGEVARKVEGVESAVNKLSVSPGLRASLMKRQDEAIAQLVKERLNRSETLKAVGFDVKSESGVVTLSGKTRFQVIALEAAEAARHVPGVRAVNTAAVQLTAER</sequence>
<feature type="domain" description="BON" evidence="3">
    <location>
        <begin position="163"/>
        <end position="232"/>
    </location>
</feature>
<dbReference type="InterPro" id="IPR007055">
    <property type="entry name" value="BON_dom"/>
</dbReference>
<dbReference type="InterPro" id="IPR014004">
    <property type="entry name" value="Transpt-assoc_nodulatn_dom_bac"/>
</dbReference>
<dbReference type="InterPro" id="IPR051686">
    <property type="entry name" value="Lipoprotein_DolP"/>
</dbReference>
<evidence type="ECO:0000259" key="3">
    <source>
        <dbReference type="PROSITE" id="PS50914"/>
    </source>
</evidence>
<feature type="domain" description="BON" evidence="3">
    <location>
        <begin position="85"/>
        <end position="153"/>
    </location>
</feature>
<feature type="compositionally biased region" description="Basic and acidic residues" evidence="1">
    <location>
        <begin position="39"/>
        <end position="50"/>
    </location>
</feature>
<gene>
    <name evidence="4" type="ORF">NITMOv2_2802</name>
</gene>
<dbReference type="PROSITE" id="PS50914">
    <property type="entry name" value="BON"/>
    <property type="match status" value="2"/>
</dbReference>
<evidence type="ECO:0000256" key="2">
    <source>
        <dbReference type="SAM" id="SignalP"/>
    </source>
</evidence>
<reference evidence="4 5" key="1">
    <citation type="journal article" date="2015" name="Proc. Natl. Acad. Sci. U.S.A.">
        <title>Expanded metabolic versatility of ubiquitous nitrite-oxidizing bacteria from the genus Nitrospira.</title>
        <authorList>
            <person name="Koch H."/>
            <person name="Lucker S."/>
            <person name="Albertsen M."/>
            <person name="Kitzinger K."/>
            <person name="Herbold C."/>
            <person name="Spieck E."/>
            <person name="Nielsen P.H."/>
            <person name="Wagner M."/>
            <person name="Daims H."/>
        </authorList>
    </citation>
    <scope>NUCLEOTIDE SEQUENCE [LARGE SCALE GENOMIC DNA]</scope>
    <source>
        <strain evidence="4 5">NSP M-1</strain>
    </source>
</reference>
<dbReference type="KEGG" id="nmv:NITMOv2_2802"/>
<feature type="compositionally biased region" description="Basic and acidic residues" evidence="1">
    <location>
        <begin position="23"/>
        <end position="32"/>
    </location>
</feature>
<proteinExistence type="predicted"/>
<organism evidence="4 5">
    <name type="scientific">Nitrospira moscoviensis</name>
    <dbReference type="NCBI Taxonomy" id="42253"/>
    <lineage>
        <taxon>Bacteria</taxon>
        <taxon>Pseudomonadati</taxon>
        <taxon>Nitrospirota</taxon>
        <taxon>Nitrospiria</taxon>
        <taxon>Nitrospirales</taxon>
        <taxon>Nitrospiraceae</taxon>
        <taxon>Nitrospira</taxon>
    </lineage>
</organism>
<feature type="signal peptide" evidence="2">
    <location>
        <begin position="1"/>
        <end position="20"/>
    </location>
</feature>
<evidence type="ECO:0000313" key="4">
    <source>
        <dbReference type="EMBL" id="ALA59211.1"/>
    </source>
</evidence>
<dbReference type="Pfam" id="PF04972">
    <property type="entry name" value="BON"/>
    <property type="match status" value="2"/>
</dbReference>
<evidence type="ECO:0000313" key="5">
    <source>
        <dbReference type="Proteomes" id="UP000069205"/>
    </source>
</evidence>
<feature type="compositionally biased region" description="Basic and acidic residues" evidence="1">
    <location>
        <begin position="74"/>
        <end position="83"/>
    </location>
</feature>
<keyword evidence="5" id="KW-1185">Reference proteome</keyword>
<dbReference type="PATRIC" id="fig|42253.5.peg.2769"/>
<protein>
    <recommendedName>
        <fullName evidence="3">BON domain-containing protein</fullName>
    </recommendedName>
</protein>
<dbReference type="Gene3D" id="3.30.1340.30">
    <property type="match status" value="2"/>
</dbReference>
<dbReference type="OrthoDB" id="9810105at2"/>
<feature type="region of interest" description="Disordered" evidence="1">
    <location>
        <begin position="20"/>
        <end position="86"/>
    </location>
</feature>
<dbReference type="AlphaFoldDB" id="A0A0K2GE30"/>
<feature type="chain" id="PRO_5005476757" description="BON domain-containing protein" evidence="2">
    <location>
        <begin position="21"/>
        <end position="234"/>
    </location>
</feature>
<dbReference type="Proteomes" id="UP000069205">
    <property type="component" value="Chromosome"/>
</dbReference>